<accession>A0ACB7T404</accession>
<sequence length="102" mass="11784">MVRRLVRHLVPGPRINDGMKPGGGNEEERARRIEQRRQYDAARRAARPAIDLTQLDDVKARPVTDNVIRMAESSSVTSMFQTDFTYFRKTSAYAIFERGEER</sequence>
<dbReference type="Proteomes" id="UP000821845">
    <property type="component" value="Chromosome 11"/>
</dbReference>
<evidence type="ECO:0000313" key="1">
    <source>
        <dbReference type="EMBL" id="KAH6941818.1"/>
    </source>
</evidence>
<gene>
    <name evidence="1" type="ORF">HPB50_023624</name>
</gene>
<dbReference type="EMBL" id="CM023491">
    <property type="protein sequence ID" value="KAH6941818.1"/>
    <property type="molecule type" value="Genomic_DNA"/>
</dbReference>
<reference evidence="1" key="1">
    <citation type="submission" date="2020-05" db="EMBL/GenBank/DDBJ databases">
        <title>Large-scale comparative analyses of tick genomes elucidate their genetic diversity and vector capacities.</title>
        <authorList>
            <person name="Jia N."/>
            <person name="Wang J."/>
            <person name="Shi W."/>
            <person name="Du L."/>
            <person name="Sun Y."/>
            <person name="Zhan W."/>
            <person name="Jiang J."/>
            <person name="Wang Q."/>
            <person name="Zhang B."/>
            <person name="Ji P."/>
            <person name="Sakyi L.B."/>
            <person name="Cui X."/>
            <person name="Yuan T."/>
            <person name="Jiang B."/>
            <person name="Yang W."/>
            <person name="Lam T.T.-Y."/>
            <person name="Chang Q."/>
            <person name="Ding S."/>
            <person name="Wang X."/>
            <person name="Zhu J."/>
            <person name="Ruan X."/>
            <person name="Zhao L."/>
            <person name="Wei J."/>
            <person name="Que T."/>
            <person name="Du C."/>
            <person name="Cheng J."/>
            <person name="Dai P."/>
            <person name="Han X."/>
            <person name="Huang E."/>
            <person name="Gao Y."/>
            <person name="Liu J."/>
            <person name="Shao H."/>
            <person name="Ye R."/>
            <person name="Li L."/>
            <person name="Wei W."/>
            <person name="Wang X."/>
            <person name="Wang C."/>
            <person name="Yang T."/>
            <person name="Huo Q."/>
            <person name="Li W."/>
            <person name="Guo W."/>
            <person name="Chen H."/>
            <person name="Zhou L."/>
            <person name="Ni X."/>
            <person name="Tian J."/>
            <person name="Zhou Y."/>
            <person name="Sheng Y."/>
            <person name="Liu T."/>
            <person name="Pan Y."/>
            <person name="Xia L."/>
            <person name="Li J."/>
            <person name="Zhao F."/>
            <person name="Cao W."/>
        </authorList>
    </citation>
    <scope>NUCLEOTIDE SEQUENCE</scope>
    <source>
        <strain evidence="1">Hyas-2018</strain>
    </source>
</reference>
<proteinExistence type="predicted"/>
<name>A0ACB7T404_HYAAI</name>
<keyword evidence="2" id="KW-1185">Reference proteome</keyword>
<organism evidence="1 2">
    <name type="scientific">Hyalomma asiaticum</name>
    <name type="common">Tick</name>
    <dbReference type="NCBI Taxonomy" id="266040"/>
    <lineage>
        <taxon>Eukaryota</taxon>
        <taxon>Metazoa</taxon>
        <taxon>Ecdysozoa</taxon>
        <taxon>Arthropoda</taxon>
        <taxon>Chelicerata</taxon>
        <taxon>Arachnida</taxon>
        <taxon>Acari</taxon>
        <taxon>Parasitiformes</taxon>
        <taxon>Ixodida</taxon>
        <taxon>Ixodoidea</taxon>
        <taxon>Ixodidae</taxon>
        <taxon>Hyalomminae</taxon>
        <taxon>Hyalomma</taxon>
    </lineage>
</organism>
<comment type="caution">
    <text evidence="1">The sequence shown here is derived from an EMBL/GenBank/DDBJ whole genome shotgun (WGS) entry which is preliminary data.</text>
</comment>
<protein>
    <submittedName>
        <fullName evidence="1">Uncharacterized protein</fullName>
    </submittedName>
</protein>
<evidence type="ECO:0000313" key="2">
    <source>
        <dbReference type="Proteomes" id="UP000821845"/>
    </source>
</evidence>